<evidence type="ECO:0000256" key="2">
    <source>
        <dbReference type="ARBA" id="ARBA00022692"/>
    </source>
</evidence>
<evidence type="ECO:0000256" key="4">
    <source>
        <dbReference type="ARBA" id="ARBA00023136"/>
    </source>
</evidence>
<keyword evidence="2 5" id="KW-0812">Transmembrane</keyword>
<accession>A0ABW5Y809</accession>
<protein>
    <submittedName>
        <fullName evidence="7">Phosphatase PAP2 family protein</fullName>
    </submittedName>
</protein>
<evidence type="ECO:0000259" key="6">
    <source>
        <dbReference type="Pfam" id="PF14378"/>
    </source>
</evidence>
<dbReference type="CDD" id="cd03386">
    <property type="entry name" value="PAP2_Aur1_like"/>
    <property type="match status" value="1"/>
</dbReference>
<comment type="caution">
    <text evidence="7">The sequence shown here is derived from an EMBL/GenBank/DDBJ whole genome shotgun (WGS) entry which is preliminary data.</text>
</comment>
<name>A0ABW5Y809_9SPHI</name>
<dbReference type="Proteomes" id="UP001597557">
    <property type="component" value="Unassembled WGS sequence"/>
</dbReference>
<reference evidence="8" key="1">
    <citation type="journal article" date="2019" name="Int. J. Syst. Evol. Microbiol.">
        <title>The Global Catalogue of Microorganisms (GCM) 10K type strain sequencing project: providing services to taxonomists for standard genome sequencing and annotation.</title>
        <authorList>
            <consortium name="The Broad Institute Genomics Platform"/>
            <consortium name="The Broad Institute Genome Sequencing Center for Infectious Disease"/>
            <person name="Wu L."/>
            <person name="Ma J."/>
        </authorList>
    </citation>
    <scope>NUCLEOTIDE SEQUENCE [LARGE SCALE GENOMIC DNA]</scope>
    <source>
        <strain evidence="8">KCTC 22437</strain>
    </source>
</reference>
<evidence type="ECO:0000256" key="3">
    <source>
        <dbReference type="ARBA" id="ARBA00022989"/>
    </source>
</evidence>
<gene>
    <name evidence="7" type="ORF">ACFS5N_03310</name>
</gene>
<feature type="transmembrane region" description="Helical" evidence="5">
    <location>
        <begin position="276"/>
        <end position="294"/>
    </location>
</feature>
<keyword evidence="4 5" id="KW-0472">Membrane</keyword>
<dbReference type="InterPro" id="IPR026841">
    <property type="entry name" value="Aur1/Ipt1"/>
</dbReference>
<sequence>MNDTTVQGPVVNTKSILTVTFLSVAYVLLSTWVVGFKSDQIVLVVIFNTCFYASAISRKFILGFSVFIVYWILFDYMKAFPNYTISKVHIADLYNLEKHLFGINFNGRVLTPNEYLKANSKSYLDVIGGLFYLCWIPVPLSFAAYLFFKNRREFLCFAMTFFVVNLLGFVVYYTFPAAPPWYIQEHGFNFIANTPGNTGGLVRFDHFFNVHIFQSIYQKGSNVFAAMPSLHSAYPIIVVYYAFRNHVGVMKMVLITVMIGIWLTAIYTSHHFVLDVLAGMITAIIGINLFNLLFTRVSFLTNFLDSYEAFIR</sequence>
<keyword evidence="8" id="KW-1185">Reference proteome</keyword>
<feature type="domain" description="Inositolphosphotransferase Aur1/Ipt1" evidence="6">
    <location>
        <begin position="121"/>
        <end position="287"/>
    </location>
</feature>
<dbReference type="PANTHER" id="PTHR31310:SF7">
    <property type="entry name" value="PA-PHOSPHATASE RELATED-FAMILY PROTEIN DDB_G0268928"/>
    <property type="match status" value="1"/>
</dbReference>
<dbReference type="InterPro" id="IPR052185">
    <property type="entry name" value="IPC_Synthase-Related"/>
</dbReference>
<evidence type="ECO:0000256" key="5">
    <source>
        <dbReference type="SAM" id="Phobius"/>
    </source>
</evidence>
<feature type="transmembrane region" description="Helical" evidence="5">
    <location>
        <begin position="126"/>
        <end position="147"/>
    </location>
</feature>
<keyword evidence="3 5" id="KW-1133">Transmembrane helix</keyword>
<dbReference type="Pfam" id="PF14378">
    <property type="entry name" value="PAP2_3"/>
    <property type="match status" value="1"/>
</dbReference>
<evidence type="ECO:0000313" key="8">
    <source>
        <dbReference type="Proteomes" id="UP001597557"/>
    </source>
</evidence>
<comment type="subcellular location">
    <subcellularLocation>
        <location evidence="1">Membrane</location>
        <topology evidence="1">Multi-pass membrane protein</topology>
    </subcellularLocation>
</comment>
<organism evidence="7 8">
    <name type="scientific">Mucilaginibacter ximonensis</name>
    <dbReference type="NCBI Taxonomy" id="538021"/>
    <lineage>
        <taxon>Bacteria</taxon>
        <taxon>Pseudomonadati</taxon>
        <taxon>Bacteroidota</taxon>
        <taxon>Sphingobacteriia</taxon>
        <taxon>Sphingobacteriales</taxon>
        <taxon>Sphingobacteriaceae</taxon>
        <taxon>Mucilaginibacter</taxon>
    </lineage>
</organism>
<evidence type="ECO:0000313" key="7">
    <source>
        <dbReference type="EMBL" id="MFD2871482.1"/>
    </source>
</evidence>
<feature type="transmembrane region" description="Helical" evidence="5">
    <location>
        <begin position="41"/>
        <end position="73"/>
    </location>
</feature>
<dbReference type="EMBL" id="JBHUPD010000001">
    <property type="protein sequence ID" value="MFD2871482.1"/>
    <property type="molecule type" value="Genomic_DNA"/>
</dbReference>
<proteinExistence type="predicted"/>
<dbReference type="RefSeq" id="WP_377182208.1">
    <property type="nucleotide sequence ID" value="NZ_JBHUPD010000001.1"/>
</dbReference>
<dbReference type="PANTHER" id="PTHR31310">
    <property type="match status" value="1"/>
</dbReference>
<feature type="transmembrane region" description="Helical" evidence="5">
    <location>
        <begin position="223"/>
        <end position="243"/>
    </location>
</feature>
<feature type="transmembrane region" description="Helical" evidence="5">
    <location>
        <begin position="154"/>
        <end position="175"/>
    </location>
</feature>
<feature type="transmembrane region" description="Helical" evidence="5">
    <location>
        <begin position="15"/>
        <end position="34"/>
    </location>
</feature>
<evidence type="ECO:0000256" key="1">
    <source>
        <dbReference type="ARBA" id="ARBA00004141"/>
    </source>
</evidence>
<feature type="transmembrane region" description="Helical" evidence="5">
    <location>
        <begin position="252"/>
        <end position="270"/>
    </location>
</feature>